<dbReference type="Gene3D" id="1.10.287.950">
    <property type="entry name" value="Methyl-accepting chemotaxis protein"/>
    <property type="match status" value="1"/>
</dbReference>
<keyword evidence="3" id="KW-0488">Methylation</keyword>
<evidence type="ECO:0000259" key="14">
    <source>
        <dbReference type="PROSITE" id="PS50111"/>
    </source>
</evidence>
<keyword evidence="6 13" id="KW-0812">Transmembrane</keyword>
<keyword evidence="7 13" id="KW-1133">Transmembrane helix</keyword>
<gene>
    <name evidence="16" type="ORF">RBH19_00975</name>
</gene>
<dbReference type="CDD" id="cd11386">
    <property type="entry name" value="MCP_signal"/>
    <property type="match status" value="1"/>
</dbReference>
<dbReference type="PRINTS" id="PR00260">
    <property type="entry name" value="CHEMTRNSDUCR"/>
</dbReference>
<dbReference type="SMART" id="SM00283">
    <property type="entry name" value="MA"/>
    <property type="match status" value="1"/>
</dbReference>
<evidence type="ECO:0000256" key="11">
    <source>
        <dbReference type="PROSITE-ProRule" id="PRU00284"/>
    </source>
</evidence>
<dbReference type="InterPro" id="IPR004090">
    <property type="entry name" value="Chemotax_Me-accpt_rcpt"/>
</dbReference>
<evidence type="ECO:0000256" key="13">
    <source>
        <dbReference type="SAM" id="Phobius"/>
    </source>
</evidence>
<dbReference type="RefSeq" id="WP_306726932.1">
    <property type="nucleotide sequence ID" value="NZ_JAVDDT010000001.1"/>
</dbReference>
<dbReference type="Pfam" id="PF02203">
    <property type="entry name" value="TarH"/>
    <property type="match status" value="1"/>
</dbReference>
<dbReference type="InterPro" id="IPR003660">
    <property type="entry name" value="HAMP_dom"/>
</dbReference>
<keyword evidence="4" id="KW-0145">Chemotaxis</keyword>
<dbReference type="Proteomes" id="UP001239019">
    <property type="component" value="Unassembled WGS sequence"/>
</dbReference>
<reference evidence="16 17" key="1">
    <citation type="submission" date="2023-08" db="EMBL/GenBank/DDBJ databases">
        <title>Whole-genome sequencing of halo(alkali)philic microorganisms from hypersaline lakes.</title>
        <authorList>
            <person name="Sorokin D.Y."/>
            <person name="Abbas B."/>
            <person name="Merkel A.Y."/>
        </authorList>
    </citation>
    <scope>NUCLEOTIDE SEQUENCE [LARGE SCALE GENOMIC DNA]</scope>
    <source>
        <strain evidence="16 17">AB-CW4</strain>
    </source>
</reference>
<feature type="region of interest" description="Disordered" evidence="12">
    <location>
        <begin position="522"/>
        <end position="590"/>
    </location>
</feature>
<evidence type="ECO:0000256" key="10">
    <source>
        <dbReference type="ARBA" id="ARBA00029447"/>
    </source>
</evidence>
<feature type="transmembrane region" description="Helical" evidence="13">
    <location>
        <begin position="191"/>
        <end position="214"/>
    </location>
</feature>
<keyword evidence="8 13" id="KW-0472">Membrane</keyword>
<dbReference type="Pfam" id="PF00015">
    <property type="entry name" value="MCPsignal"/>
    <property type="match status" value="1"/>
</dbReference>
<comment type="caution">
    <text evidence="16">The sequence shown here is derived from an EMBL/GenBank/DDBJ whole genome shotgun (WGS) entry which is preliminary data.</text>
</comment>
<keyword evidence="2" id="KW-1003">Cell membrane</keyword>
<dbReference type="InterPro" id="IPR051310">
    <property type="entry name" value="MCP_chemotaxis"/>
</dbReference>
<evidence type="ECO:0000256" key="5">
    <source>
        <dbReference type="ARBA" id="ARBA00022519"/>
    </source>
</evidence>
<evidence type="ECO:0000256" key="3">
    <source>
        <dbReference type="ARBA" id="ARBA00022481"/>
    </source>
</evidence>
<dbReference type="InterPro" id="IPR004089">
    <property type="entry name" value="MCPsignal_dom"/>
</dbReference>
<dbReference type="PANTHER" id="PTHR43531">
    <property type="entry name" value="PROTEIN ICFG"/>
    <property type="match status" value="1"/>
</dbReference>
<evidence type="ECO:0000256" key="8">
    <source>
        <dbReference type="ARBA" id="ARBA00023136"/>
    </source>
</evidence>
<comment type="subcellular location">
    <subcellularLocation>
        <location evidence="1">Cell inner membrane</location>
        <topology evidence="1">Multi-pass membrane protein</topology>
    </subcellularLocation>
</comment>
<dbReference type="EMBL" id="JAVDDT010000001">
    <property type="protein sequence ID" value="MDQ2068443.1"/>
    <property type="molecule type" value="Genomic_DNA"/>
</dbReference>
<evidence type="ECO:0000256" key="7">
    <source>
        <dbReference type="ARBA" id="ARBA00022989"/>
    </source>
</evidence>
<accession>A0ABU0W3V7</accession>
<comment type="similarity">
    <text evidence="10">Belongs to the methyl-accepting chemotaxis (MCP) protein family.</text>
</comment>
<evidence type="ECO:0000256" key="12">
    <source>
        <dbReference type="SAM" id="MobiDB-lite"/>
    </source>
</evidence>
<evidence type="ECO:0000313" key="16">
    <source>
        <dbReference type="EMBL" id="MDQ2068443.1"/>
    </source>
</evidence>
<feature type="domain" description="HAMP" evidence="15">
    <location>
        <begin position="212"/>
        <end position="264"/>
    </location>
</feature>
<dbReference type="PROSITE" id="PS50111">
    <property type="entry name" value="CHEMOTAXIS_TRANSDUC_2"/>
    <property type="match status" value="1"/>
</dbReference>
<feature type="domain" description="Methyl-accepting transducer" evidence="14">
    <location>
        <begin position="269"/>
        <end position="498"/>
    </location>
</feature>
<keyword evidence="5" id="KW-0997">Cell inner membrane</keyword>
<feature type="region of interest" description="Disordered" evidence="12">
    <location>
        <begin position="284"/>
        <end position="303"/>
    </location>
</feature>
<proteinExistence type="inferred from homology"/>
<name>A0ABU0W3V7_9GAMM</name>
<evidence type="ECO:0000256" key="6">
    <source>
        <dbReference type="ARBA" id="ARBA00022692"/>
    </source>
</evidence>
<dbReference type="InterPro" id="IPR003122">
    <property type="entry name" value="Tar_rcpt_lig-bd"/>
</dbReference>
<feature type="compositionally biased region" description="Polar residues" evidence="12">
    <location>
        <begin position="526"/>
        <end position="536"/>
    </location>
</feature>
<evidence type="ECO:0000256" key="4">
    <source>
        <dbReference type="ARBA" id="ARBA00022500"/>
    </source>
</evidence>
<protein>
    <submittedName>
        <fullName evidence="16">Methyl-accepting chemotaxis protein</fullName>
    </submittedName>
</protein>
<keyword evidence="9 11" id="KW-0807">Transducer</keyword>
<dbReference type="PANTHER" id="PTHR43531:SF14">
    <property type="entry name" value="METHYL-ACCEPTING CHEMOTAXIS PROTEIN I-RELATED"/>
    <property type="match status" value="1"/>
</dbReference>
<evidence type="ECO:0000259" key="15">
    <source>
        <dbReference type="PROSITE" id="PS50885"/>
    </source>
</evidence>
<evidence type="ECO:0000313" key="17">
    <source>
        <dbReference type="Proteomes" id="UP001239019"/>
    </source>
</evidence>
<evidence type="ECO:0000256" key="2">
    <source>
        <dbReference type="ARBA" id="ARBA00022475"/>
    </source>
</evidence>
<sequence length="590" mass="64073">MKMKLSIKARLIILIAVAAIMVLVIGFVGLQGNRAGLVAAEEFRDEVAARLIIVNQIANLEQDQRLDVYEALIDPSPRGIERAEQAIEERSDELDRLWQAYLDDRELVGEEAAFAEEWQAARGQQERAIQSVFDALWDENTGLAIRLEQNQLAPAAAMVESGAENLVQFQVERADRVTERITARMQRLNRIAIFVIVAGLLITVIIGWTTLANVRAALDKASKLVERISDGHLSNRTKVEIRDEIGLMIEDLAEMDQKLSSIVQQVRDAANSVDSAAQEIAAGTDDLAQRTQEQASSIEETASSMEEMTSTVKNNADNAQEANQLASGTRQEAERGGEVVKRAVTAMRDIDESSGKIVEIISVIDEIAFQTNLLALNAAVEAARAGEQGRGFAVVATEVRNLAQRSAKAAKEIKDLINDSVGKIKNGSELVEESGKTLEGIVENVRRVTEIVAEIAAASNEQASGIDQVNRAVMQMDEVTQQNASLVEETAAASRSMQEQAAILLKRMAFFQLGDDDRVMDGGSDTGTLVQQQGAQTHAPASRGEAGRADGAPASRATPGRESTPHSQRSASEQPRPASRGSSDDHWEEF</sequence>
<organism evidence="16 17">
    <name type="scientific">Natronospira bacteriovora</name>
    <dbReference type="NCBI Taxonomy" id="3069753"/>
    <lineage>
        <taxon>Bacteria</taxon>
        <taxon>Pseudomonadati</taxon>
        <taxon>Pseudomonadota</taxon>
        <taxon>Gammaproteobacteria</taxon>
        <taxon>Natronospirales</taxon>
        <taxon>Natronospiraceae</taxon>
        <taxon>Natronospira</taxon>
    </lineage>
</organism>
<dbReference type="PROSITE" id="PS50885">
    <property type="entry name" value="HAMP"/>
    <property type="match status" value="1"/>
</dbReference>
<dbReference type="SUPFAM" id="SSF58104">
    <property type="entry name" value="Methyl-accepting chemotaxis protein (MCP) signaling domain"/>
    <property type="match status" value="1"/>
</dbReference>
<evidence type="ECO:0000256" key="9">
    <source>
        <dbReference type="ARBA" id="ARBA00023224"/>
    </source>
</evidence>
<evidence type="ECO:0000256" key="1">
    <source>
        <dbReference type="ARBA" id="ARBA00004429"/>
    </source>
</evidence>
<keyword evidence="17" id="KW-1185">Reference proteome</keyword>